<dbReference type="Proteomes" id="UP001381003">
    <property type="component" value="Chromosome"/>
</dbReference>
<evidence type="ECO:0000313" key="9">
    <source>
        <dbReference type="EMBL" id="WWF06470.1"/>
    </source>
</evidence>
<dbReference type="InterPro" id="IPR027417">
    <property type="entry name" value="P-loop_NTPase"/>
</dbReference>
<dbReference type="EMBL" id="CP104874">
    <property type="protein sequence ID" value="WWF06470.1"/>
    <property type="molecule type" value="Genomic_DNA"/>
</dbReference>
<evidence type="ECO:0000259" key="8">
    <source>
        <dbReference type="PROSITE" id="PS50893"/>
    </source>
</evidence>
<gene>
    <name evidence="9" type="ORF">N5P18_06250</name>
</gene>
<feature type="region of interest" description="Disordered" evidence="7">
    <location>
        <begin position="301"/>
        <end position="334"/>
    </location>
</feature>
<evidence type="ECO:0000256" key="2">
    <source>
        <dbReference type="ARBA" id="ARBA00005417"/>
    </source>
</evidence>
<proteinExistence type="inferred from homology"/>
<protein>
    <submittedName>
        <fullName evidence="9">ABC transporter ATP-binding protein</fullName>
    </submittedName>
</protein>
<dbReference type="Pfam" id="PF00005">
    <property type="entry name" value="ABC_tran"/>
    <property type="match status" value="1"/>
</dbReference>
<dbReference type="Gene3D" id="3.40.50.300">
    <property type="entry name" value="P-loop containing nucleotide triphosphate hydrolases"/>
    <property type="match status" value="1"/>
</dbReference>
<dbReference type="SUPFAM" id="SSF52540">
    <property type="entry name" value="P-loop containing nucleoside triphosphate hydrolases"/>
    <property type="match status" value="1"/>
</dbReference>
<keyword evidence="5 9" id="KW-0067">ATP-binding</keyword>
<keyword evidence="3" id="KW-0813">Transport</keyword>
<evidence type="ECO:0000256" key="5">
    <source>
        <dbReference type="ARBA" id="ARBA00022840"/>
    </source>
</evidence>
<comment type="subcellular location">
    <subcellularLocation>
        <location evidence="1">Cell membrane</location>
        <topology evidence="1">Peripheral membrane protein</topology>
    </subcellularLocation>
</comment>
<organism evidence="9 10">
    <name type="scientific">Janibacter terrae</name>
    <dbReference type="NCBI Taxonomy" id="103817"/>
    <lineage>
        <taxon>Bacteria</taxon>
        <taxon>Bacillati</taxon>
        <taxon>Actinomycetota</taxon>
        <taxon>Actinomycetes</taxon>
        <taxon>Micrococcales</taxon>
        <taxon>Intrasporangiaceae</taxon>
        <taxon>Janibacter</taxon>
    </lineage>
</organism>
<comment type="similarity">
    <text evidence="2">Belongs to the ABC transporter superfamily.</text>
</comment>
<dbReference type="SMART" id="SM00382">
    <property type="entry name" value="AAA"/>
    <property type="match status" value="1"/>
</dbReference>
<accession>A0ABZ2FIW2</accession>
<keyword evidence="10" id="KW-1185">Reference proteome</keyword>
<evidence type="ECO:0000256" key="4">
    <source>
        <dbReference type="ARBA" id="ARBA00022741"/>
    </source>
</evidence>
<dbReference type="InterPro" id="IPR003439">
    <property type="entry name" value="ABC_transporter-like_ATP-bd"/>
</dbReference>
<dbReference type="CDD" id="cd03230">
    <property type="entry name" value="ABC_DR_subfamily_A"/>
    <property type="match status" value="1"/>
</dbReference>
<dbReference type="RefSeq" id="WP_338539039.1">
    <property type="nucleotide sequence ID" value="NZ_CP104874.1"/>
</dbReference>
<feature type="compositionally biased region" description="Gly residues" evidence="7">
    <location>
        <begin position="311"/>
        <end position="325"/>
    </location>
</feature>
<dbReference type="GO" id="GO:0005524">
    <property type="term" value="F:ATP binding"/>
    <property type="evidence" value="ECO:0007669"/>
    <property type="project" value="UniProtKB-KW"/>
</dbReference>
<dbReference type="PANTHER" id="PTHR42711:SF5">
    <property type="entry name" value="ABC TRANSPORTER ATP-BINDING PROTEIN NATA"/>
    <property type="match status" value="1"/>
</dbReference>
<name>A0ABZ2FIW2_9MICO</name>
<keyword evidence="4" id="KW-0547">Nucleotide-binding</keyword>
<dbReference type="PANTHER" id="PTHR42711">
    <property type="entry name" value="ABC TRANSPORTER ATP-BINDING PROTEIN"/>
    <property type="match status" value="1"/>
</dbReference>
<keyword evidence="6" id="KW-0046">Antibiotic resistance</keyword>
<dbReference type="PROSITE" id="PS50893">
    <property type="entry name" value="ABC_TRANSPORTER_2"/>
    <property type="match status" value="1"/>
</dbReference>
<evidence type="ECO:0000256" key="6">
    <source>
        <dbReference type="ARBA" id="ARBA00023251"/>
    </source>
</evidence>
<sequence length="334" mass="35312">MSDVIRTRDLRKAYGRTHALDGLDLTVAAGEVHGFLGPNGAGKSTTIRVLLGLTRVDSGEASLLDGDPWHDAVELHRRLAYVPADVTLWPGLTGGQCIDVLGRAHGGLYEGRRRDLVERFDLDTSKKTRDYSTGNKQKVSLIAALAADVELLLLDEPTSGLDPLMEQVFQDVVRERVADGTTVLLSSHILGEVEALADRVSIIRGGRTVTTGTLADLRRSTSSVLHAVTDRPLDLADVPGVTGLVAGDVEGRHDLRCHVDATAVAELVGRVHAAGVHTLTITPPSLDDLFLEQYRGGESLRDGRFATSSGTGSGSGSGTGTGSGRRSGTAGVER</sequence>
<dbReference type="InterPro" id="IPR003593">
    <property type="entry name" value="AAA+_ATPase"/>
</dbReference>
<evidence type="ECO:0000256" key="3">
    <source>
        <dbReference type="ARBA" id="ARBA00022448"/>
    </source>
</evidence>
<evidence type="ECO:0000313" key="10">
    <source>
        <dbReference type="Proteomes" id="UP001381003"/>
    </source>
</evidence>
<evidence type="ECO:0000256" key="7">
    <source>
        <dbReference type="SAM" id="MobiDB-lite"/>
    </source>
</evidence>
<evidence type="ECO:0000256" key="1">
    <source>
        <dbReference type="ARBA" id="ARBA00004202"/>
    </source>
</evidence>
<feature type="domain" description="ABC transporter" evidence="8">
    <location>
        <begin position="5"/>
        <end position="230"/>
    </location>
</feature>
<reference evidence="9 10" key="1">
    <citation type="submission" date="2022-09" db="EMBL/GenBank/DDBJ databases">
        <title>Complete genome sequence of Janibacter terrae strain COS04-44, PCL-degrading bacteria isolated from oil spilled coast.</title>
        <authorList>
            <person name="Park H."/>
            <person name="Kim J.Y."/>
            <person name="An S.H."/>
            <person name="Lee C.M."/>
            <person name="Weon H.-Y."/>
        </authorList>
    </citation>
    <scope>NUCLEOTIDE SEQUENCE [LARGE SCALE GENOMIC DNA]</scope>
    <source>
        <strain evidence="9 10">COS04-44</strain>
    </source>
</reference>
<dbReference type="InterPro" id="IPR050763">
    <property type="entry name" value="ABC_transporter_ATP-binding"/>
</dbReference>